<reference evidence="2" key="1">
    <citation type="submission" date="2025-08" db="UniProtKB">
        <authorList>
            <consortium name="RefSeq"/>
        </authorList>
    </citation>
    <scope>IDENTIFICATION</scope>
</reference>
<dbReference type="PANTHER" id="PTHR33116">
    <property type="entry name" value="REVERSE TRANSCRIPTASE ZINC-BINDING DOMAIN-CONTAINING PROTEIN-RELATED-RELATED"/>
    <property type="match status" value="1"/>
</dbReference>
<dbReference type="SUPFAM" id="SSF53098">
    <property type="entry name" value="Ribonuclease H-like"/>
    <property type="match status" value="1"/>
</dbReference>
<dbReference type="PANTHER" id="PTHR33116:SF67">
    <property type="entry name" value="REVERSE TRANSCRIPTASE"/>
    <property type="match status" value="1"/>
</dbReference>
<name>A0A1S3Z3Z2_TOBAC</name>
<dbReference type="PaxDb" id="4097-A0A1S3Z3Z2"/>
<dbReference type="InterPro" id="IPR002156">
    <property type="entry name" value="RNaseH_domain"/>
</dbReference>
<feature type="domain" description="RNase H type-1" evidence="1">
    <location>
        <begin position="364"/>
        <end position="434"/>
    </location>
</feature>
<dbReference type="KEGG" id="nta:107782527"/>
<dbReference type="InterPro" id="IPR036397">
    <property type="entry name" value="RNaseH_sf"/>
</dbReference>
<dbReference type="RefSeq" id="XP_016458897.1">
    <property type="nucleotide sequence ID" value="XM_016603411.1"/>
</dbReference>
<dbReference type="PROSITE" id="PS50879">
    <property type="entry name" value="RNASE_H_1"/>
    <property type="match status" value="1"/>
</dbReference>
<dbReference type="AlphaFoldDB" id="A0A1S3Z3Z2"/>
<dbReference type="Pfam" id="PF13456">
    <property type="entry name" value="RVT_3"/>
    <property type="match status" value="1"/>
</dbReference>
<dbReference type="CDD" id="cd06222">
    <property type="entry name" value="RNase_H_like"/>
    <property type="match status" value="1"/>
</dbReference>
<organism evidence="2">
    <name type="scientific">Nicotiana tabacum</name>
    <name type="common">Common tobacco</name>
    <dbReference type="NCBI Taxonomy" id="4097"/>
    <lineage>
        <taxon>Eukaryota</taxon>
        <taxon>Viridiplantae</taxon>
        <taxon>Streptophyta</taxon>
        <taxon>Embryophyta</taxon>
        <taxon>Tracheophyta</taxon>
        <taxon>Spermatophyta</taxon>
        <taxon>Magnoliopsida</taxon>
        <taxon>eudicotyledons</taxon>
        <taxon>Gunneridae</taxon>
        <taxon>Pentapetalae</taxon>
        <taxon>asterids</taxon>
        <taxon>lamiids</taxon>
        <taxon>Solanales</taxon>
        <taxon>Solanaceae</taxon>
        <taxon>Nicotianoideae</taxon>
        <taxon>Nicotianeae</taxon>
        <taxon>Nicotiana</taxon>
    </lineage>
</organism>
<sequence length="434" mass="50649">MDKLQSWKGKLLFVRGKVVLITNVLQSIPIHMLSVVNPPNYVINKLHSIFAKFFWSSNVGGSTRHWASWTNLCMPFDEGGIGFRSLHDVSKALFCKLWWNFRTKPTLWNSFICQKYCKKLNAVIVPWKRGSRVWRKMLECRDLIEHQIYWKLRMGSAQFWFDNWTEMGPYIFKCLQNIRPPFESSQLDTPFWMLEKRGHFTVWKAKLSLDDFLRKIGYSIPSKCWCCADPKEESLVHLFFTSNAARSVWRYFLRRAGIALDGLSLHQAITKCWTAPVVPRLKPVLQALLACIVWELWKRRNSLKYGEAVSVSRVIYQVSSTLQSLVQLKKPGLHVPHKWLDLLTMMEQYTPRLKYDKVLWEFPSRGWIKVNMDGACRGNPGRSSISFCIRDEAGDLIYAEGREISEGTNNESEAVAIMEALKMCKNLNYCRIWL</sequence>
<dbReference type="Gene3D" id="3.30.420.10">
    <property type="entry name" value="Ribonuclease H-like superfamily/Ribonuclease H"/>
    <property type="match status" value="1"/>
</dbReference>
<dbReference type="Pfam" id="PF13966">
    <property type="entry name" value="zf-RVT"/>
    <property type="match status" value="1"/>
</dbReference>
<accession>A0A1S3Z3Z2</accession>
<dbReference type="GO" id="GO:0004523">
    <property type="term" value="F:RNA-DNA hybrid ribonuclease activity"/>
    <property type="evidence" value="ECO:0007669"/>
    <property type="project" value="InterPro"/>
</dbReference>
<protein>
    <recommendedName>
        <fullName evidence="1">RNase H type-1 domain-containing protein</fullName>
    </recommendedName>
</protein>
<proteinExistence type="predicted"/>
<dbReference type="OrthoDB" id="1304301at2759"/>
<dbReference type="InterPro" id="IPR026960">
    <property type="entry name" value="RVT-Znf"/>
</dbReference>
<gene>
    <name evidence="2" type="primary">LOC107782527</name>
</gene>
<dbReference type="SMR" id="A0A1S3Z3Z2"/>
<dbReference type="InterPro" id="IPR044730">
    <property type="entry name" value="RNase_H-like_dom_plant"/>
</dbReference>
<evidence type="ECO:0000259" key="1">
    <source>
        <dbReference type="PROSITE" id="PS50879"/>
    </source>
</evidence>
<evidence type="ECO:0000313" key="2">
    <source>
        <dbReference type="RefSeq" id="XP_016458897.1"/>
    </source>
</evidence>
<dbReference type="InterPro" id="IPR012337">
    <property type="entry name" value="RNaseH-like_sf"/>
</dbReference>
<dbReference type="GO" id="GO:0003676">
    <property type="term" value="F:nucleic acid binding"/>
    <property type="evidence" value="ECO:0007669"/>
    <property type="project" value="InterPro"/>
</dbReference>